<dbReference type="PANTHER" id="PTHR11404:SF6">
    <property type="entry name" value="SUPEROXIDE DISMUTASE [MN], MITOCHONDRIAL"/>
    <property type="match status" value="1"/>
</dbReference>
<dbReference type="Pfam" id="PF02777">
    <property type="entry name" value="Sod_Fe_C"/>
    <property type="match status" value="1"/>
</dbReference>
<dbReference type="SUPFAM" id="SSF54719">
    <property type="entry name" value="Fe,Mn superoxide dismutase (SOD), C-terminal domain"/>
    <property type="match status" value="1"/>
</dbReference>
<proteinExistence type="inferred from homology"/>
<dbReference type="InterPro" id="IPR036324">
    <property type="entry name" value="Mn/Fe_SOD_N_sf"/>
</dbReference>
<evidence type="ECO:0000313" key="7">
    <source>
        <dbReference type="EMBL" id="PJZ91110.1"/>
    </source>
</evidence>
<dbReference type="EMBL" id="NPEF01000374">
    <property type="protein sequence ID" value="PJZ91110.1"/>
    <property type="molecule type" value="Genomic_DNA"/>
</dbReference>
<comment type="caution">
    <text evidence="7">The sequence shown here is derived from an EMBL/GenBank/DDBJ whole genome shotgun (WGS) entry which is preliminary data.</text>
</comment>
<dbReference type="EC" id="1.15.1.1" evidence="2"/>
<feature type="binding site" evidence="5">
    <location>
        <position position="98"/>
    </location>
    <ligand>
        <name>Mn(2+)</name>
        <dbReference type="ChEBI" id="CHEBI:29035"/>
    </ligand>
</feature>
<evidence type="ECO:0000259" key="6">
    <source>
        <dbReference type="Pfam" id="PF02777"/>
    </source>
</evidence>
<keyword evidence="4" id="KW-0560">Oxidoreductase</keyword>
<dbReference type="PANTHER" id="PTHR11404">
    <property type="entry name" value="SUPEROXIDE DISMUTASE 2"/>
    <property type="match status" value="1"/>
</dbReference>
<evidence type="ECO:0000256" key="2">
    <source>
        <dbReference type="ARBA" id="ARBA00012682"/>
    </source>
</evidence>
<sequence length="220" mass="25170">MVATPEFLAADETPARLLKIYSAQNKILPLKFDPERLTGLSKKMILSHFTNNYSGAVKRLNLIEEKLKELSSNPEMKSFELGALKREELIATNSMILHELYFDNLGGNGKIGNSDLKRSIDYTFGSFDAWEKEFKNIALSLSGGSGWVVLYFNKRKQRMANYWCQDHTFGVVNAVPILVLDMYEHSYQIDFGANAKEYIDVFLRNVQWEVVEKRLEDAIA</sequence>
<name>A0A2N0BGW8_9LEPT</name>
<feature type="binding site" evidence="5">
    <location>
        <position position="181"/>
    </location>
    <ligand>
        <name>Mn(2+)</name>
        <dbReference type="ChEBI" id="CHEBI:29035"/>
    </ligand>
</feature>
<dbReference type="Gene3D" id="3.55.40.20">
    <property type="entry name" value="Iron/manganese superoxide dismutase, C-terminal domain"/>
    <property type="match status" value="1"/>
</dbReference>
<evidence type="ECO:0000256" key="3">
    <source>
        <dbReference type="ARBA" id="ARBA00022723"/>
    </source>
</evidence>
<dbReference type="InterPro" id="IPR036314">
    <property type="entry name" value="SOD_C_sf"/>
</dbReference>
<dbReference type="GO" id="GO:0046872">
    <property type="term" value="F:metal ion binding"/>
    <property type="evidence" value="ECO:0007669"/>
    <property type="project" value="UniProtKB-KW"/>
</dbReference>
<feature type="domain" description="Manganese/iron superoxide dismutase C-terminal" evidence="6">
    <location>
        <begin position="114"/>
        <end position="214"/>
    </location>
</feature>
<accession>A0A2N0BGW8</accession>
<dbReference type="InterPro" id="IPR019832">
    <property type="entry name" value="Mn/Fe_SOD_C"/>
</dbReference>
<dbReference type="SUPFAM" id="SSF46609">
    <property type="entry name" value="Fe,Mn superoxide dismutase (SOD), N-terminal domain"/>
    <property type="match status" value="1"/>
</dbReference>
<dbReference type="PIRSF" id="PIRSF000349">
    <property type="entry name" value="SODismutase"/>
    <property type="match status" value="1"/>
</dbReference>
<evidence type="ECO:0000256" key="5">
    <source>
        <dbReference type="PIRSR" id="PIRSR000349-1"/>
    </source>
</evidence>
<dbReference type="GO" id="GO:0004784">
    <property type="term" value="F:superoxide dismutase activity"/>
    <property type="evidence" value="ECO:0007669"/>
    <property type="project" value="UniProtKB-EC"/>
</dbReference>
<dbReference type="InterPro" id="IPR050265">
    <property type="entry name" value="Fe/Mn_Superoxide_Dismutase"/>
</dbReference>
<dbReference type="OrthoDB" id="9803125at2"/>
<gene>
    <name evidence="7" type="ORF">CH379_20500</name>
</gene>
<organism evidence="7">
    <name type="scientific">Leptospira ellisii</name>
    <dbReference type="NCBI Taxonomy" id="2023197"/>
    <lineage>
        <taxon>Bacteria</taxon>
        <taxon>Pseudomonadati</taxon>
        <taxon>Spirochaetota</taxon>
        <taxon>Spirochaetia</taxon>
        <taxon>Leptospirales</taxon>
        <taxon>Leptospiraceae</taxon>
        <taxon>Leptospira</taxon>
    </lineage>
</organism>
<feature type="binding site" evidence="5">
    <location>
        <position position="48"/>
    </location>
    <ligand>
        <name>Mn(2+)</name>
        <dbReference type="ChEBI" id="CHEBI:29035"/>
    </ligand>
</feature>
<keyword evidence="3 5" id="KW-0479">Metal-binding</keyword>
<protein>
    <recommendedName>
        <fullName evidence="2">superoxide dismutase</fullName>
        <ecNumber evidence="2">1.15.1.1</ecNumber>
    </recommendedName>
</protein>
<evidence type="ECO:0000256" key="4">
    <source>
        <dbReference type="ARBA" id="ARBA00023002"/>
    </source>
</evidence>
<accession>A0A2N0B3J1</accession>
<evidence type="ECO:0000256" key="1">
    <source>
        <dbReference type="ARBA" id="ARBA00008714"/>
    </source>
</evidence>
<feature type="binding site" evidence="5">
    <location>
        <position position="185"/>
    </location>
    <ligand>
        <name>Mn(2+)</name>
        <dbReference type="ChEBI" id="CHEBI:29035"/>
    </ligand>
</feature>
<dbReference type="AlphaFoldDB" id="A0A2N0BGW8"/>
<dbReference type="InterPro" id="IPR001189">
    <property type="entry name" value="Mn/Fe_SOD"/>
</dbReference>
<reference evidence="7" key="1">
    <citation type="submission" date="2017-07" db="EMBL/GenBank/DDBJ databases">
        <title>Leptospira spp. isolated from tropical soils.</title>
        <authorList>
            <person name="Thibeaux R."/>
            <person name="Iraola G."/>
            <person name="Ferres I."/>
            <person name="Bierque E."/>
            <person name="Girault D."/>
            <person name="Soupe-Gilbert M.-E."/>
            <person name="Picardeau M."/>
            <person name="Goarant C."/>
        </authorList>
    </citation>
    <scope>NUCLEOTIDE SEQUENCE [LARGE SCALE GENOMIC DNA]</scope>
    <source>
        <strain evidence="7">ATI7-C-A5</strain>
    </source>
</reference>
<comment type="similarity">
    <text evidence="1">Belongs to the iron/manganese superoxide dismutase family.</text>
</comment>